<reference evidence="2" key="1">
    <citation type="submission" date="2020-08" db="EMBL/GenBank/DDBJ databases">
        <title>Genome public.</title>
        <authorList>
            <person name="Liu C."/>
            <person name="Sun Q."/>
        </authorList>
    </citation>
    <scope>NUCLEOTIDE SEQUENCE</scope>
    <source>
        <strain evidence="2">BX22</strain>
    </source>
</reference>
<dbReference type="Pfam" id="PF00561">
    <property type="entry name" value="Abhydrolase_1"/>
    <property type="match status" value="1"/>
</dbReference>
<dbReference type="SUPFAM" id="SSF53474">
    <property type="entry name" value="alpha/beta-Hydrolases"/>
    <property type="match status" value="1"/>
</dbReference>
<keyword evidence="3" id="KW-1185">Reference proteome</keyword>
<accession>A0A923L9D1</accession>
<dbReference type="Gene3D" id="3.40.50.1820">
    <property type="entry name" value="alpha/beta hydrolase"/>
    <property type="match status" value="1"/>
</dbReference>
<name>A0A923L9D1_9BACI</name>
<evidence type="ECO:0000313" key="2">
    <source>
        <dbReference type="EMBL" id="MBC5638756.1"/>
    </source>
</evidence>
<dbReference type="InterPro" id="IPR000073">
    <property type="entry name" value="AB_hydrolase_1"/>
</dbReference>
<gene>
    <name evidence="2" type="ORF">H8S33_18460</name>
</gene>
<organism evidence="2 3">
    <name type="scientific">Ornithinibacillus hominis</name>
    <dbReference type="NCBI Taxonomy" id="2763055"/>
    <lineage>
        <taxon>Bacteria</taxon>
        <taxon>Bacillati</taxon>
        <taxon>Bacillota</taxon>
        <taxon>Bacilli</taxon>
        <taxon>Bacillales</taxon>
        <taxon>Bacillaceae</taxon>
        <taxon>Ornithinibacillus</taxon>
    </lineage>
</organism>
<sequence>MDSNLVSNKGTLIEFIDSKSNSTKNETPFVIVPGLSESAEDYIPLIQSLYPRRCIAISLRGRGKSDDPEVGYTLEDHISDIDAVIKHLKINELIIMGYSRGVSYTLGYALSNLNSIKGLVLGDYPAYHSQLPTNWVEQFTALPIWRGKPLPERMKIHSLYGIQRESKQVSFWDRLGNILCPVLIIRGGKTGSLLSPKDSNQYLERFPNSNLVVLEDSDHNIFEPNIENLLKELKEFFVLVES</sequence>
<evidence type="ECO:0000259" key="1">
    <source>
        <dbReference type="Pfam" id="PF00561"/>
    </source>
</evidence>
<keyword evidence="2" id="KW-0378">Hydrolase</keyword>
<dbReference type="InterPro" id="IPR050266">
    <property type="entry name" value="AB_hydrolase_sf"/>
</dbReference>
<dbReference type="PANTHER" id="PTHR43798:SF33">
    <property type="entry name" value="HYDROLASE, PUTATIVE (AFU_ORTHOLOGUE AFUA_2G14860)-RELATED"/>
    <property type="match status" value="1"/>
</dbReference>
<dbReference type="EMBL" id="JACOOL010000020">
    <property type="protein sequence ID" value="MBC5638756.1"/>
    <property type="molecule type" value="Genomic_DNA"/>
</dbReference>
<dbReference type="GO" id="GO:0016787">
    <property type="term" value="F:hydrolase activity"/>
    <property type="evidence" value="ECO:0007669"/>
    <property type="project" value="UniProtKB-KW"/>
</dbReference>
<dbReference type="AlphaFoldDB" id="A0A923L9D1"/>
<dbReference type="RefSeq" id="WP_186871456.1">
    <property type="nucleotide sequence ID" value="NZ_JACOOL010000020.1"/>
</dbReference>
<dbReference type="GO" id="GO:0016020">
    <property type="term" value="C:membrane"/>
    <property type="evidence" value="ECO:0007669"/>
    <property type="project" value="TreeGrafter"/>
</dbReference>
<comment type="caution">
    <text evidence="2">The sequence shown here is derived from an EMBL/GenBank/DDBJ whole genome shotgun (WGS) entry which is preliminary data.</text>
</comment>
<evidence type="ECO:0000313" key="3">
    <source>
        <dbReference type="Proteomes" id="UP000637359"/>
    </source>
</evidence>
<proteinExistence type="predicted"/>
<dbReference type="PANTHER" id="PTHR43798">
    <property type="entry name" value="MONOACYLGLYCEROL LIPASE"/>
    <property type="match status" value="1"/>
</dbReference>
<protein>
    <submittedName>
        <fullName evidence="2">Alpha/beta hydrolase</fullName>
    </submittedName>
</protein>
<dbReference type="InterPro" id="IPR029058">
    <property type="entry name" value="AB_hydrolase_fold"/>
</dbReference>
<feature type="domain" description="AB hydrolase-1" evidence="1">
    <location>
        <begin position="28"/>
        <end position="146"/>
    </location>
</feature>
<dbReference type="Proteomes" id="UP000637359">
    <property type="component" value="Unassembled WGS sequence"/>
</dbReference>